<gene>
    <name evidence="4" type="ORF">CF386_11745</name>
</gene>
<dbReference type="SUPFAM" id="SSF110849">
    <property type="entry name" value="ParB/Sulfiredoxin"/>
    <property type="match status" value="1"/>
</dbReference>
<dbReference type="KEGG" id="pmai:CF386_11745"/>
<sequence length="322" mass="36432">MVIKTQDLNAKLFGRVDKRKTSNKEETKLAMQEKAPFIELNVAGEEAITFRLVKIPANQIEIKTNVFEENAREQEFLTKSALSDILYTLETKGQQYPAIGRQNGNKIEVLDGSRRRQACIYAQKEFLIYVAQNVNSNHAKFLSDVANAHKSLSLYEKGKEMKNALKTGKARDQKELSNLFQCSEALVSGALKAADLPLDLLRVYPNVSEVGRPTIVKIHKIFNQLTQKEKDSVIQKIQKTEFYKLSDIGTIGTTRLIKEVSIKLENIINSIRPENKKSENIGNLLSGKINYKLSNNNLALKISDINEEKAKKILMILEEHLT</sequence>
<proteinExistence type="inferred from homology"/>
<dbReference type="SMART" id="SM00470">
    <property type="entry name" value="ParB"/>
    <property type="match status" value="1"/>
</dbReference>
<dbReference type="OrthoDB" id="5719994at2"/>
<dbReference type="NCBIfam" id="TIGR00180">
    <property type="entry name" value="parB_part"/>
    <property type="match status" value="1"/>
</dbReference>
<keyword evidence="2" id="KW-0238">DNA-binding</keyword>
<evidence type="ECO:0000256" key="2">
    <source>
        <dbReference type="ARBA" id="ARBA00023125"/>
    </source>
</evidence>
<feature type="domain" description="ParB-like N-terminal" evidence="3">
    <location>
        <begin position="60"/>
        <end position="148"/>
    </location>
</feature>
<dbReference type="EMBL" id="CP022356">
    <property type="protein sequence ID" value="ASK79712.1"/>
    <property type="molecule type" value="Genomic_DNA"/>
</dbReference>
<organism evidence="4 5">
    <name type="scientific">Paraphotobacterium marinum</name>
    <dbReference type="NCBI Taxonomy" id="1755811"/>
    <lineage>
        <taxon>Bacteria</taxon>
        <taxon>Pseudomonadati</taxon>
        <taxon>Pseudomonadota</taxon>
        <taxon>Gammaproteobacteria</taxon>
        <taxon>Vibrionales</taxon>
        <taxon>Vibrionaceae</taxon>
        <taxon>Paraphotobacterium</taxon>
    </lineage>
</organism>
<evidence type="ECO:0000313" key="5">
    <source>
        <dbReference type="Proteomes" id="UP000242175"/>
    </source>
</evidence>
<dbReference type="RefSeq" id="WP_089074620.1">
    <property type="nucleotide sequence ID" value="NZ_CBCSAM010000003.1"/>
</dbReference>
<dbReference type="AlphaFoldDB" id="A0A220VHQ2"/>
<dbReference type="PANTHER" id="PTHR38973:SF2">
    <property type="entry name" value="PARB_REPB_SPO0J FAMILY PLASMID PARTITION PROTEIN"/>
    <property type="match status" value="1"/>
</dbReference>
<dbReference type="Proteomes" id="UP000242175">
    <property type="component" value="Chromosome small"/>
</dbReference>
<name>A0A220VHQ2_9GAMM</name>
<dbReference type="CDD" id="cd16394">
    <property type="entry name" value="sopB_N"/>
    <property type="match status" value="1"/>
</dbReference>
<evidence type="ECO:0000256" key="1">
    <source>
        <dbReference type="ARBA" id="ARBA00006295"/>
    </source>
</evidence>
<dbReference type="InterPro" id="IPR003115">
    <property type="entry name" value="ParB_N"/>
</dbReference>
<comment type="similarity">
    <text evidence="1">Belongs to the ParB family.</text>
</comment>
<evidence type="ECO:0000313" key="4">
    <source>
        <dbReference type="EMBL" id="ASK79712.1"/>
    </source>
</evidence>
<evidence type="ECO:0000259" key="3">
    <source>
        <dbReference type="SMART" id="SM00470"/>
    </source>
</evidence>
<dbReference type="PANTHER" id="PTHR38973">
    <property type="entry name" value="PLASMID PARTITIONING CONTROL PROTEIN-RELATED"/>
    <property type="match status" value="1"/>
</dbReference>
<keyword evidence="5" id="KW-1185">Reference proteome</keyword>
<dbReference type="InterPro" id="IPR004437">
    <property type="entry name" value="ParB/RepB/Spo0J"/>
</dbReference>
<dbReference type="InterPro" id="IPR036086">
    <property type="entry name" value="ParB/Sulfiredoxin_sf"/>
</dbReference>
<accession>A0A220VHQ2</accession>
<dbReference type="Gene3D" id="1.10.10.2830">
    <property type="match status" value="1"/>
</dbReference>
<protein>
    <submittedName>
        <fullName evidence="4">Chromosome partitioning protein ParB</fullName>
    </submittedName>
</protein>
<dbReference type="GO" id="GO:0003677">
    <property type="term" value="F:DNA binding"/>
    <property type="evidence" value="ECO:0007669"/>
    <property type="project" value="UniProtKB-KW"/>
</dbReference>
<reference evidence="4 5" key="1">
    <citation type="journal article" date="2016" name="Int. J. Syst. Evol. Microbiol.">
        <title>Paraphotobacterium marinum gen. nov., sp. nov., a member of the family Vibrionaceae, isolated from surface seawater.</title>
        <authorList>
            <person name="Huang Z."/>
            <person name="Dong C."/>
            <person name="Shao Z."/>
        </authorList>
    </citation>
    <scope>NUCLEOTIDE SEQUENCE [LARGE SCALE GENOMIC DNA]</scope>
    <source>
        <strain evidence="4 5">NSCS20N07D</strain>
    </source>
</reference>